<name>A0A1I1RRP5_9BACI</name>
<organism evidence="5 6">
    <name type="scientific">Lentibacillus persicus</name>
    <dbReference type="NCBI Taxonomy" id="640948"/>
    <lineage>
        <taxon>Bacteria</taxon>
        <taxon>Bacillati</taxon>
        <taxon>Bacillota</taxon>
        <taxon>Bacilli</taxon>
        <taxon>Bacillales</taxon>
        <taxon>Bacillaceae</taxon>
        <taxon>Lentibacillus</taxon>
    </lineage>
</organism>
<keyword evidence="3 4" id="KW-0804">Transcription</keyword>
<evidence type="ECO:0000256" key="1">
    <source>
        <dbReference type="ARBA" id="ARBA00023015"/>
    </source>
</evidence>
<keyword evidence="2 4" id="KW-0238">DNA-binding</keyword>
<evidence type="ECO:0000256" key="4">
    <source>
        <dbReference type="PIRNR" id="PIRNR006707"/>
    </source>
</evidence>
<protein>
    <recommendedName>
        <fullName evidence="4">HTH-type transcriptional regulator</fullName>
    </recommendedName>
</protein>
<proteinExistence type="inferred from homology"/>
<evidence type="ECO:0000313" key="6">
    <source>
        <dbReference type="Proteomes" id="UP000199474"/>
    </source>
</evidence>
<dbReference type="InterPro" id="IPR026282">
    <property type="entry name" value="MJ1563"/>
</dbReference>
<dbReference type="RefSeq" id="WP_090079758.1">
    <property type="nucleotide sequence ID" value="NZ_FOMR01000001.1"/>
</dbReference>
<dbReference type="PANTHER" id="PTHR38465">
    <property type="entry name" value="HTH-TYPE TRANSCRIPTIONAL REGULATOR MJ1563-RELATED"/>
    <property type="match status" value="1"/>
</dbReference>
<comment type="similarity">
    <text evidence="4">Belongs to the GbsR family.</text>
</comment>
<gene>
    <name evidence="5" type="ORF">SAMN05216238_10116</name>
</gene>
<dbReference type="PANTHER" id="PTHR38465:SF1">
    <property type="entry name" value="HTH-TYPE TRANSCRIPTIONAL REGULATOR MJ1563-RELATED"/>
    <property type="match status" value="1"/>
</dbReference>
<keyword evidence="6" id="KW-1185">Reference proteome</keyword>
<dbReference type="InterPro" id="IPR052362">
    <property type="entry name" value="HTH-GbsR_regulator"/>
</dbReference>
<evidence type="ECO:0000256" key="3">
    <source>
        <dbReference type="ARBA" id="ARBA00023163"/>
    </source>
</evidence>
<dbReference type="AlphaFoldDB" id="A0A1I1RRP5"/>
<evidence type="ECO:0000313" key="5">
    <source>
        <dbReference type="EMBL" id="SFD36752.1"/>
    </source>
</evidence>
<evidence type="ECO:0000256" key="2">
    <source>
        <dbReference type="ARBA" id="ARBA00023125"/>
    </source>
</evidence>
<dbReference type="SUPFAM" id="SSF46785">
    <property type="entry name" value="Winged helix' DNA-binding domain"/>
    <property type="match status" value="1"/>
</dbReference>
<keyword evidence="1 4" id="KW-0805">Transcription regulation</keyword>
<dbReference type="GO" id="GO:0003677">
    <property type="term" value="F:DNA binding"/>
    <property type="evidence" value="ECO:0007669"/>
    <property type="project" value="UniProtKB-UniRule"/>
</dbReference>
<dbReference type="STRING" id="640948.SAMN05216238_10116"/>
<dbReference type="EMBL" id="FOMR01000001">
    <property type="protein sequence ID" value="SFD36752.1"/>
    <property type="molecule type" value="Genomic_DNA"/>
</dbReference>
<dbReference type="InterPro" id="IPR036388">
    <property type="entry name" value="WH-like_DNA-bd_sf"/>
</dbReference>
<accession>A0A1I1RRP5</accession>
<reference evidence="6" key="1">
    <citation type="submission" date="2016-10" db="EMBL/GenBank/DDBJ databases">
        <authorList>
            <person name="Varghese N."/>
            <person name="Submissions S."/>
        </authorList>
    </citation>
    <scope>NUCLEOTIDE SEQUENCE [LARGE SCALE GENOMIC DNA]</scope>
    <source>
        <strain evidence="6">DSM 22530</strain>
    </source>
</reference>
<dbReference type="Gene3D" id="1.10.10.10">
    <property type="entry name" value="Winged helix-like DNA-binding domain superfamily/Winged helix DNA-binding domain"/>
    <property type="match status" value="1"/>
</dbReference>
<dbReference type="OrthoDB" id="9800374at2"/>
<dbReference type="PIRSF" id="PIRSF006707">
    <property type="entry name" value="MJ1563"/>
    <property type="match status" value="1"/>
</dbReference>
<dbReference type="InterPro" id="IPR036390">
    <property type="entry name" value="WH_DNA-bd_sf"/>
</dbReference>
<dbReference type="Proteomes" id="UP000199474">
    <property type="component" value="Unassembled WGS sequence"/>
</dbReference>
<sequence>MQNLATEDKINNIILEFSKTIELFGLNGPEARLFAYLYLQKDPKTLDEMGEAFGKSKTSINTNIRNLSNYGLVSLIWKKGVRKDLYAANEALFKTFMTHYISKWISISGQQKDALNHIKTEMELSDTEDHPDLIDSLDKIIRFHRQIETSFNQLENSEDET</sequence>